<dbReference type="PANTHER" id="PTHR43798:SF31">
    <property type="entry name" value="AB HYDROLASE SUPERFAMILY PROTEIN YCLE"/>
    <property type="match status" value="1"/>
</dbReference>
<proteinExistence type="predicted"/>
<evidence type="ECO:0000256" key="2">
    <source>
        <dbReference type="SAM" id="MobiDB-lite"/>
    </source>
</evidence>
<evidence type="ECO:0000259" key="3">
    <source>
        <dbReference type="Pfam" id="PF12697"/>
    </source>
</evidence>
<dbReference type="InterPro" id="IPR050266">
    <property type="entry name" value="AB_hydrolase_sf"/>
</dbReference>
<dbReference type="InterPro" id="IPR000073">
    <property type="entry name" value="AB_hydrolase_1"/>
</dbReference>
<dbReference type="InterPro" id="IPR029058">
    <property type="entry name" value="AB_hydrolase_fold"/>
</dbReference>
<name>A0A2T6ARA5_9RHOB</name>
<dbReference type="Proteomes" id="UP000244069">
    <property type="component" value="Unassembled WGS sequence"/>
</dbReference>
<sequence>MLPDADQADTAVRTTGDPVVFLHGLFETPDVWEGLLDRQGALMPETANLPLPGHTATHSLTRTDWLLKDDRFLEVYARHLRQRFGGRRVRLVGHSTGGLVALRLALAYPELVSDIFLVSALFHGESIVKSRTLARMLGLPIIGSISARLVHRASLSRPDMFQRYCGTVQANPTNPRPVPESMREGLLACPPLSLARIVQWLGAQQIVDRFGELNLPVTAVVGARDPVLPADHQLDLLGRLPNAQATLMDTGHLPFIEAPRNFDRSFLGWLYSPASARKGPNDGHDHADADENRKDLDGKG</sequence>
<evidence type="ECO:0000313" key="5">
    <source>
        <dbReference type="Proteomes" id="UP000244069"/>
    </source>
</evidence>
<protein>
    <submittedName>
        <fullName evidence="4">Pimeloyl-ACP methyl ester carboxylesterase</fullName>
    </submittedName>
</protein>
<feature type="compositionally biased region" description="Basic and acidic residues" evidence="2">
    <location>
        <begin position="279"/>
        <end position="300"/>
    </location>
</feature>
<keyword evidence="5" id="KW-1185">Reference proteome</keyword>
<dbReference type="EMBL" id="QBKN01000017">
    <property type="protein sequence ID" value="PTX46276.1"/>
    <property type="molecule type" value="Genomic_DNA"/>
</dbReference>
<feature type="domain" description="AB hydrolase-1" evidence="3">
    <location>
        <begin position="19"/>
        <end position="261"/>
    </location>
</feature>
<gene>
    <name evidence="4" type="ORF">C8N44_11760</name>
</gene>
<dbReference type="Pfam" id="PF12697">
    <property type="entry name" value="Abhydrolase_6"/>
    <property type="match status" value="1"/>
</dbReference>
<dbReference type="GO" id="GO:0016020">
    <property type="term" value="C:membrane"/>
    <property type="evidence" value="ECO:0007669"/>
    <property type="project" value="TreeGrafter"/>
</dbReference>
<keyword evidence="1" id="KW-0378">Hydrolase</keyword>
<evidence type="ECO:0000256" key="1">
    <source>
        <dbReference type="ARBA" id="ARBA00022801"/>
    </source>
</evidence>
<dbReference type="Gene3D" id="3.40.50.1820">
    <property type="entry name" value="alpha/beta hydrolase"/>
    <property type="match status" value="1"/>
</dbReference>
<evidence type="ECO:0000313" key="4">
    <source>
        <dbReference type="EMBL" id="PTX46276.1"/>
    </source>
</evidence>
<feature type="region of interest" description="Disordered" evidence="2">
    <location>
        <begin position="276"/>
        <end position="300"/>
    </location>
</feature>
<dbReference type="AlphaFoldDB" id="A0A2T6ARA5"/>
<reference evidence="4 5" key="1">
    <citation type="submission" date="2018-04" db="EMBL/GenBank/DDBJ databases">
        <title>Genomic Encyclopedia of Archaeal and Bacterial Type Strains, Phase II (KMG-II): from individual species to whole genera.</title>
        <authorList>
            <person name="Goeker M."/>
        </authorList>
    </citation>
    <scope>NUCLEOTIDE SEQUENCE [LARGE SCALE GENOMIC DNA]</scope>
    <source>
        <strain evidence="4 5">DSM 29329</strain>
    </source>
</reference>
<dbReference type="RefSeq" id="WP_107977379.1">
    <property type="nucleotide sequence ID" value="NZ_BMEZ01000018.1"/>
</dbReference>
<accession>A0A2T6ARA5</accession>
<dbReference type="GO" id="GO:0016787">
    <property type="term" value="F:hydrolase activity"/>
    <property type="evidence" value="ECO:0007669"/>
    <property type="project" value="UniProtKB-KW"/>
</dbReference>
<dbReference type="PANTHER" id="PTHR43798">
    <property type="entry name" value="MONOACYLGLYCEROL LIPASE"/>
    <property type="match status" value="1"/>
</dbReference>
<dbReference type="PRINTS" id="PR00111">
    <property type="entry name" value="ABHYDROLASE"/>
</dbReference>
<dbReference type="OrthoDB" id="9804723at2"/>
<organism evidence="4 5">
    <name type="scientific">Allosediminivita pacifica</name>
    <dbReference type="NCBI Taxonomy" id="1267769"/>
    <lineage>
        <taxon>Bacteria</taxon>
        <taxon>Pseudomonadati</taxon>
        <taxon>Pseudomonadota</taxon>
        <taxon>Alphaproteobacteria</taxon>
        <taxon>Rhodobacterales</taxon>
        <taxon>Paracoccaceae</taxon>
        <taxon>Allosediminivita</taxon>
    </lineage>
</organism>
<dbReference type="SUPFAM" id="SSF53474">
    <property type="entry name" value="alpha/beta-Hydrolases"/>
    <property type="match status" value="1"/>
</dbReference>
<comment type="caution">
    <text evidence="4">The sequence shown here is derived from an EMBL/GenBank/DDBJ whole genome shotgun (WGS) entry which is preliminary data.</text>
</comment>